<dbReference type="Gene3D" id="3.40.50.150">
    <property type="entry name" value="Vaccinia Virus protein VP39"/>
    <property type="match status" value="1"/>
</dbReference>
<dbReference type="PANTHER" id="PTHR43861:SF1">
    <property type="entry name" value="TRANS-ACONITATE 2-METHYLTRANSFERASE"/>
    <property type="match status" value="1"/>
</dbReference>
<dbReference type="GO" id="GO:0032259">
    <property type="term" value="P:methylation"/>
    <property type="evidence" value="ECO:0007669"/>
    <property type="project" value="UniProtKB-KW"/>
</dbReference>
<dbReference type="PANTHER" id="PTHR43861">
    <property type="entry name" value="TRANS-ACONITATE 2-METHYLTRANSFERASE-RELATED"/>
    <property type="match status" value="1"/>
</dbReference>
<evidence type="ECO:0000313" key="5">
    <source>
        <dbReference type="Proteomes" id="UP000541352"/>
    </source>
</evidence>
<name>A0A7W5ZG03_9BACT</name>
<keyword evidence="2 4" id="KW-0808">Transferase</keyword>
<dbReference type="GO" id="GO:0008168">
    <property type="term" value="F:methyltransferase activity"/>
    <property type="evidence" value="ECO:0007669"/>
    <property type="project" value="UniProtKB-KW"/>
</dbReference>
<evidence type="ECO:0000256" key="1">
    <source>
        <dbReference type="ARBA" id="ARBA00022603"/>
    </source>
</evidence>
<dbReference type="Proteomes" id="UP000541352">
    <property type="component" value="Unassembled WGS sequence"/>
</dbReference>
<dbReference type="Pfam" id="PF13649">
    <property type="entry name" value="Methyltransf_25"/>
    <property type="match status" value="1"/>
</dbReference>
<protein>
    <submittedName>
        <fullName evidence="4">Putative TPR repeat methyltransferase</fullName>
    </submittedName>
</protein>
<dbReference type="Gene3D" id="2.20.130.10">
    <property type="entry name" value="CAC2371-like domains"/>
    <property type="match status" value="1"/>
</dbReference>
<dbReference type="InterPro" id="IPR041698">
    <property type="entry name" value="Methyltransf_25"/>
</dbReference>
<keyword evidence="5" id="KW-1185">Reference proteome</keyword>
<reference evidence="4 5" key="1">
    <citation type="submission" date="2020-08" db="EMBL/GenBank/DDBJ databases">
        <title>Genomic Encyclopedia of Type Strains, Phase IV (KMG-IV): sequencing the most valuable type-strain genomes for metagenomic binning, comparative biology and taxonomic classification.</title>
        <authorList>
            <person name="Goeker M."/>
        </authorList>
    </citation>
    <scope>NUCLEOTIDE SEQUENCE [LARGE SCALE GENOMIC DNA]</scope>
    <source>
        <strain evidence="4 5">DSM 17976</strain>
    </source>
</reference>
<gene>
    <name evidence="4" type="ORF">FHS57_000090</name>
</gene>
<keyword evidence="1 4" id="KW-0489">Methyltransferase</keyword>
<feature type="domain" description="Methyltransferase" evidence="3">
    <location>
        <begin position="41"/>
        <end position="132"/>
    </location>
</feature>
<dbReference type="RefSeq" id="WP_183970901.1">
    <property type="nucleotide sequence ID" value="NZ_JACIBY010000001.1"/>
</dbReference>
<proteinExistence type="predicted"/>
<organism evidence="4 5">
    <name type="scientific">Runella defluvii</name>
    <dbReference type="NCBI Taxonomy" id="370973"/>
    <lineage>
        <taxon>Bacteria</taxon>
        <taxon>Pseudomonadati</taxon>
        <taxon>Bacteroidota</taxon>
        <taxon>Cytophagia</taxon>
        <taxon>Cytophagales</taxon>
        <taxon>Spirosomataceae</taxon>
        <taxon>Runella</taxon>
    </lineage>
</organism>
<dbReference type="AlphaFoldDB" id="A0A7W5ZG03"/>
<evidence type="ECO:0000313" key="4">
    <source>
        <dbReference type="EMBL" id="MBB3836108.1"/>
    </source>
</evidence>
<dbReference type="CDD" id="cd02440">
    <property type="entry name" value="AdoMet_MTases"/>
    <property type="match status" value="1"/>
</dbReference>
<dbReference type="SUPFAM" id="SSF53335">
    <property type="entry name" value="S-adenosyl-L-methionine-dependent methyltransferases"/>
    <property type="match status" value="1"/>
</dbReference>
<dbReference type="EMBL" id="JACIBY010000001">
    <property type="protein sequence ID" value="MBB3836108.1"/>
    <property type="molecule type" value="Genomic_DNA"/>
</dbReference>
<dbReference type="InterPro" id="IPR029063">
    <property type="entry name" value="SAM-dependent_MTases_sf"/>
</dbReference>
<accession>A0A7W5ZG03</accession>
<evidence type="ECO:0000256" key="2">
    <source>
        <dbReference type="ARBA" id="ARBA00022679"/>
    </source>
</evidence>
<comment type="caution">
    <text evidence="4">The sequence shown here is derived from an EMBL/GenBank/DDBJ whole genome shotgun (WGS) entry which is preliminary data.</text>
</comment>
<evidence type="ECO:0000259" key="3">
    <source>
        <dbReference type="Pfam" id="PF13649"/>
    </source>
</evidence>
<sequence length="238" mass="27341">MSALYNELAKVYDQMYQQLFDYDQEFAFYHQQLQNATAQSVLELGCGTGNLAQRFCAAGYDYWGIDLSESMVELARQRVPKASIHAADMCSFELGRTFDMICITGRSISYLLHNQDVEQCFASVARHLAPQGKFVFDAIDAAALFDDFHQTRTDEITVGTYRRLSRSTPNLSTGWTWNWVSDYYEGDRLIGQDEVTLRAFLVEELRLLLTRNGLTLSQILDKDAYAWKDAYFIAHKKR</sequence>